<evidence type="ECO:0000256" key="3">
    <source>
        <dbReference type="ARBA" id="ARBA00023239"/>
    </source>
</evidence>
<dbReference type="Proteomes" id="UP000567246">
    <property type="component" value="Unassembled WGS sequence"/>
</dbReference>
<gene>
    <name evidence="5" type="ORF">HDA33_002348</name>
</gene>
<dbReference type="GO" id="GO:0005737">
    <property type="term" value="C:cytoplasm"/>
    <property type="evidence" value="ECO:0007669"/>
    <property type="project" value="TreeGrafter"/>
</dbReference>
<evidence type="ECO:0000256" key="2">
    <source>
        <dbReference type="ARBA" id="ARBA00022723"/>
    </source>
</evidence>
<dbReference type="SUPFAM" id="SSF51621">
    <property type="entry name" value="Phosphoenolpyruvate/pyruvate domain"/>
    <property type="match status" value="1"/>
</dbReference>
<organism evidence="5 6">
    <name type="scientific">Micrococcus endophyticus</name>
    <dbReference type="NCBI Taxonomy" id="455343"/>
    <lineage>
        <taxon>Bacteria</taxon>
        <taxon>Bacillati</taxon>
        <taxon>Actinomycetota</taxon>
        <taxon>Actinomycetes</taxon>
        <taxon>Micrococcales</taxon>
        <taxon>Micrococcaceae</taxon>
        <taxon>Micrococcus</taxon>
    </lineage>
</organism>
<evidence type="ECO:0000313" key="5">
    <source>
        <dbReference type="EMBL" id="MBB5849784.1"/>
    </source>
</evidence>
<name>A0A7W9JLB4_9MICC</name>
<keyword evidence="3 5" id="KW-0456">Lyase</keyword>
<dbReference type="GO" id="GO:0016832">
    <property type="term" value="F:aldehyde-lyase activity"/>
    <property type="evidence" value="ECO:0007669"/>
    <property type="project" value="TreeGrafter"/>
</dbReference>
<accession>A0A7W9JLB4</accession>
<dbReference type="EC" id="4.1.2.52" evidence="5"/>
<sequence length="285" mass="29660">MPVRHNTQPLVRDLFTTEAKAARGGRPAAGMFLSSGDCTAAEICAGAGLDYLLIDGEHAPLSLENVQAQLRTIAGYGVPVMTRVPFLDWISIKQYLDLGAQTLLVPMIDTPEQAAKAVRALRYPPHGDRGVGSALARSGRWNRIEGYLQHDDEHVSLFVQIETVRGVENAAAIAAVPGVDGVFVGPSDLSASMGLIGQQSHADVVAAVRRVIEACNAAGTTVGVNAFATDQAQAYADAGADFVNVGADVALMARGAEALADRWCPAPQADGDAAADGAAAPRASY</sequence>
<dbReference type="PANTHER" id="PTHR30502">
    <property type="entry name" value="2-KETO-3-DEOXY-L-RHAMNONATE ALDOLASE"/>
    <property type="match status" value="1"/>
</dbReference>
<keyword evidence="6" id="KW-1185">Reference proteome</keyword>
<dbReference type="PANTHER" id="PTHR30502:SF0">
    <property type="entry name" value="PHOSPHOENOLPYRUVATE CARBOXYLASE FAMILY PROTEIN"/>
    <property type="match status" value="1"/>
</dbReference>
<dbReference type="InterPro" id="IPR015813">
    <property type="entry name" value="Pyrv/PenolPyrv_kinase-like_dom"/>
</dbReference>
<dbReference type="Pfam" id="PF03328">
    <property type="entry name" value="HpcH_HpaI"/>
    <property type="match status" value="1"/>
</dbReference>
<keyword evidence="2" id="KW-0479">Metal-binding</keyword>
<feature type="domain" description="HpcH/HpaI aldolase/citrate lyase" evidence="4">
    <location>
        <begin position="29"/>
        <end position="253"/>
    </location>
</feature>
<dbReference type="Gene3D" id="3.20.20.60">
    <property type="entry name" value="Phosphoenolpyruvate-binding domains"/>
    <property type="match status" value="1"/>
</dbReference>
<comment type="similarity">
    <text evidence="1">Belongs to the HpcH/HpaI aldolase family.</text>
</comment>
<dbReference type="RefSeq" id="WP_184173481.1">
    <property type="nucleotide sequence ID" value="NZ_BAABAG010000006.1"/>
</dbReference>
<dbReference type="EMBL" id="JACHMW010000001">
    <property type="protein sequence ID" value="MBB5849784.1"/>
    <property type="molecule type" value="Genomic_DNA"/>
</dbReference>
<dbReference type="InterPro" id="IPR005000">
    <property type="entry name" value="Aldolase/citrate-lyase_domain"/>
</dbReference>
<dbReference type="InterPro" id="IPR040442">
    <property type="entry name" value="Pyrv_kinase-like_dom_sf"/>
</dbReference>
<evidence type="ECO:0000313" key="6">
    <source>
        <dbReference type="Proteomes" id="UP000567246"/>
    </source>
</evidence>
<reference evidence="5 6" key="1">
    <citation type="submission" date="2020-08" db="EMBL/GenBank/DDBJ databases">
        <title>Sequencing the genomes of 1000 actinobacteria strains.</title>
        <authorList>
            <person name="Klenk H.-P."/>
        </authorList>
    </citation>
    <scope>NUCLEOTIDE SEQUENCE [LARGE SCALE GENOMIC DNA]</scope>
    <source>
        <strain evidence="5 6">DSM 17945</strain>
    </source>
</reference>
<comment type="caution">
    <text evidence="5">The sequence shown here is derived from an EMBL/GenBank/DDBJ whole genome shotgun (WGS) entry which is preliminary data.</text>
</comment>
<protein>
    <submittedName>
        <fullName evidence="5">4-hydroxy-2-oxoheptanedioate aldolase</fullName>
        <ecNumber evidence="5">4.1.2.52</ecNumber>
    </submittedName>
</protein>
<proteinExistence type="inferred from homology"/>
<evidence type="ECO:0000259" key="4">
    <source>
        <dbReference type="Pfam" id="PF03328"/>
    </source>
</evidence>
<dbReference type="GO" id="GO:0046872">
    <property type="term" value="F:metal ion binding"/>
    <property type="evidence" value="ECO:0007669"/>
    <property type="project" value="UniProtKB-KW"/>
</dbReference>
<evidence type="ECO:0000256" key="1">
    <source>
        <dbReference type="ARBA" id="ARBA00005568"/>
    </source>
</evidence>
<dbReference type="InterPro" id="IPR050251">
    <property type="entry name" value="HpcH-HpaI_aldolase"/>
</dbReference>
<dbReference type="AlphaFoldDB" id="A0A7W9JLB4"/>